<sequence length="129" mass="15295">MQLSAISFLALLCFLLASVNIVVAQESSSNLKGTNRVEGRLSRQDVIENHERRRTHLAKLLQQVKDKVDDHDSGRNLMEDEDYAKHARRIPLYERKLERLNKPLDEREINRQLDRERIRSERYSRRSEL</sequence>
<proteinExistence type="predicted"/>
<gene>
    <name evidence="2" type="ORF">CYCCA115_LOCUS12756</name>
</gene>
<feature type="signal peptide" evidence="1">
    <location>
        <begin position="1"/>
        <end position="24"/>
    </location>
</feature>
<feature type="chain" id="PRO_5041965450" evidence="1">
    <location>
        <begin position="25"/>
        <end position="129"/>
    </location>
</feature>
<dbReference type="EMBL" id="CAKOGP040001770">
    <property type="protein sequence ID" value="CAJ1950786.1"/>
    <property type="molecule type" value="Genomic_DNA"/>
</dbReference>
<evidence type="ECO:0000313" key="2">
    <source>
        <dbReference type="EMBL" id="CAJ1950786.1"/>
    </source>
</evidence>
<keyword evidence="1" id="KW-0732">Signal</keyword>
<evidence type="ECO:0000256" key="1">
    <source>
        <dbReference type="SAM" id="SignalP"/>
    </source>
</evidence>
<protein>
    <submittedName>
        <fullName evidence="2">Uncharacterized protein</fullName>
    </submittedName>
</protein>
<evidence type="ECO:0000313" key="3">
    <source>
        <dbReference type="Proteomes" id="UP001295423"/>
    </source>
</evidence>
<name>A0AAD2JHD5_9STRA</name>
<accession>A0AAD2JHD5</accession>
<reference evidence="2" key="1">
    <citation type="submission" date="2023-08" db="EMBL/GenBank/DDBJ databases">
        <authorList>
            <person name="Audoor S."/>
            <person name="Bilcke G."/>
        </authorList>
    </citation>
    <scope>NUCLEOTIDE SEQUENCE</scope>
</reference>
<dbReference type="Proteomes" id="UP001295423">
    <property type="component" value="Unassembled WGS sequence"/>
</dbReference>
<keyword evidence="3" id="KW-1185">Reference proteome</keyword>
<comment type="caution">
    <text evidence="2">The sequence shown here is derived from an EMBL/GenBank/DDBJ whole genome shotgun (WGS) entry which is preliminary data.</text>
</comment>
<organism evidence="2 3">
    <name type="scientific">Cylindrotheca closterium</name>
    <dbReference type="NCBI Taxonomy" id="2856"/>
    <lineage>
        <taxon>Eukaryota</taxon>
        <taxon>Sar</taxon>
        <taxon>Stramenopiles</taxon>
        <taxon>Ochrophyta</taxon>
        <taxon>Bacillariophyta</taxon>
        <taxon>Bacillariophyceae</taxon>
        <taxon>Bacillariophycidae</taxon>
        <taxon>Bacillariales</taxon>
        <taxon>Bacillariaceae</taxon>
        <taxon>Cylindrotheca</taxon>
    </lineage>
</organism>
<dbReference type="AlphaFoldDB" id="A0AAD2JHD5"/>